<evidence type="ECO:0000259" key="4">
    <source>
        <dbReference type="PROSITE" id="PS51745"/>
    </source>
</evidence>
<evidence type="ECO:0000256" key="2">
    <source>
        <dbReference type="ARBA" id="ARBA00022771"/>
    </source>
</evidence>
<gene>
    <name evidence="5" type="primary">NBR1</name>
    <name evidence="5" type="ORF">TSPGSL018_1233</name>
</gene>
<accession>A0A061RMH4</accession>
<evidence type="ECO:0000313" key="5">
    <source>
        <dbReference type="EMBL" id="JAC71741.1"/>
    </source>
</evidence>
<keyword evidence="1" id="KW-0479">Metal-binding</keyword>
<organism evidence="5">
    <name type="scientific">Tetraselmis sp. GSL018</name>
    <dbReference type="NCBI Taxonomy" id="582737"/>
    <lineage>
        <taxon>Eukaryota</taxon>
        <taxon>Viridiplantae</taxon>
        <taxon>Chlorophyta</taxon>
        <taxon>core chlorophytes</taxon>
        <taxon>Chlorodendrophyceae</taxon>
        <taxon>Chlorodendrales</taxon>
        <taxon>Chlorodendraceae</taxon>
        <taxon>Tetraselmis</taxon>
    </lineage>
</organism>
<dbReference type="InterPro" id="IPR043145">
    <property type="entry name" value="Znf_ZZ_sf"/>
</dbReference>
<dbReference type="InterPro" id="IPR013783">
    <property type="entry name" value="Ig-like_fold"/>
</dbReference>
<dbReference type="PANTHER" id="PTHR20930">
    <property type="entry name" value="OVARIAN CARCINOMA ANTIGEN CA125-RELATED"/>
    <property type="match status" value="1"/>
</dbReference>
<protein>
    <submittedName>
        <fullName evidence="5">Next to BRCA1 gene 1 protein</fullName>
    </submittedName>
</protein>
<dbReference type="InterPro" id="IPR053793">
    <property type="entry name" value="PB1-like"/>
</dbReference>
<evidence type="ECO:0000256" key="1">
    <source>
        <dbReference type="ARBA" id="ARBA00022723"/>
    </source>
</evidence>
<proteinExistence type="predicted"/>
<keyword evidence="2" id="KW-0863">Zinc-finger</keyword>
<dbReference type="SMART" id="SM00291">
    <property type="entry name" value="ZnF_ZZ"/>
    <property type="match status" value="1"/>
</dbReference>
<dbReference type="InterPro" id="IPR000433">
    <property type="entry name" value="Znf_ZZ"/>
</dbReference>
<dbReference type="PANTHER" id="PTHR20930:SF0">
    <property type="entry name" value="PROTEIN ILRUN"/>
    <property type="match status" value="1"/>
</dbReference>
<dbReference type="AlphaFoldDB" id="A0A061RMH4"/>
<dbReference type="SUPFAM" id="SSF57850">
    <property type="entry name" value="RING/U-box"/>
    <property type="match status" value="1"/>
</dbReference>
<dbReference type="EMBL" id="GBEZ01014325">
    <property type="protein sequence ID" value="JAC71741.1"/>
    <property type="molecule type" value="Transcribed_RNA"/>
</dbReference>
<keyword evidence="3" id="KW-0862">Zinc</keyword>
<dbReference type="Gene3D" id="3.30.60.90">
    <property type="match status" value="1"/>
</dbReference>
<evidence type="ECO:0000256" key="3">
    <source>
        <dbReference type="ARBA" id="ARBA00022833"/>
    </source>
</evidence>
<dbReference type="SUPFAM" id="SSF54277">
    <property type="entry name" value="CAD &amp; PB1 domains"/>
    <property type="match status" value="1"/>
</dbReference>
<dbReference type="GO" id="GO:0008270">
    <property type="term" value="F:zinc ion binding"/>
    <property type="evidence" value="ECO:0007669"/>
    <property type="project" value="UniProtKB-KW"/>
</dbReference>
<dbReference type="Pfam" id="PF16158">
    <property type="entry name" value="N_BRCA1_IG"/>
    <property type="match status" value="1"/>
</dbReference>
<dbReference type="InterPro" id="IPR000270">
    <property type="entry name" value="PB1_dom"/>
</dbReference>
<dbReference type="PROSITE" id="PS51745">
    <property type="entry name" value="PB1"/>
    <property type="match status" value="1"/>
</dbReference>
<sequence>MSQSVFKITFSGDTRRWTPQRALSYGDFCAKAKALFGDLNISHFKYTDADGDLVTVACDEDLVELFQQGLTVVRIEVLSPSPPDVGHEVLNSGSDTESQKWSAKQFEKYLTDLRAHLSSHDSFPECTEPFRKLVRLLRKPCGGKVDVDHLGKVVELLEQATRDSPGVREALAVVANRPGGRGPGCRPAVTLAQAAINSDLTSLSSLVASSQPVVHRGVVCDGCGMRPIVGKRFKSAKRCNFDLCEECQSKPEWAGEQFVVVEEPCQWRRDGPCGFGKRGRMGAGFGGGRGRCCRRRFCDGEGPGNCKPKVRMVEDVTLPDGAKVLPGQTVVKTWRLRNSGCLPWDPTGCGLVLLWVGGDGLGAPPATPQCVSSKAPEEDEEVEVSVTLKVPEKPGRYTAYFRMAQNGVPEPMRFGPRIWAQLMVVKDPSDEDSAIAQGFAGLRVLPDSGAAAAAGGEWVDVANKAQIG</sequence>
<dbReference type="InterPro" id="IPR032350">
    <property type="entry name" value="Nbr1_FW"/>
</dbReference>
<dbReference type="Pfam" id="PF00569">
    <property type="entry name" value="ZZ"/>
    <property type="match status" value="1"/>
</dbReference>
<dbReference type="CDD" id="cd14947">
    <property type="entry name" value="NBR1_like"/>
    <property type="match status" value="1"/>
</dbReference>
<dbReference type="Gene3D" id="2.60.40.10">
    <property type="entry name" value="Immunoglobulins"/>
    <property type="match status" value="1"/>
</dbReference>
<dbReference type="SMART" id="SM00666">
    <property type="entry name" value="PB1"/>
    <property type="match status" value="1"/>
</dbReference>
<feature type="domain" description="PB1" evidence="4">
    <location>
        <begin position="3"/>
        <end position="75"/>
    </location>
</feature>
<reference evidence="5" key="1">
    <citation type="submission" date="2014-05" db="EMBL/GenBank/DDBJ databases">
        <title>The transcriptome of the halophilic microalga Tetraselmis sp. GSL018 isolated from the Great Salt Lake, Utah.</title>
        <authorList>
            <person name="Jinkerson R.E."/>
            <person name="D'Adamo S."/>
            <person name="Posewitz M.C."/>
        </authorList>
    </citation>
    <scope>NUCLEOTIDE SEQUENCE</scope>
    <source>
        <strain evidence="5">GSL018</strain>
    </source>
</reference>
<dbReference type="Gene3D" id="3.10.20.90">
    <property type="entry name" value="Phosphatidylinositol 3-kinase Catalytic Subunit, Chain A, domain 1"/>
    <property type="match status" value="1"/>
</dbReference>
<dbReference type="Pfam" id="PF00564">
    <property type="entry name" value="PB1"/>
    <property type="match status" value="1"/>
</dbReference>
<dbReference type="CDD" id="cd05992">
    <property type="entry name" value="PB1"/>
    <property type="match status" value="1"/>
</dbReference>
<name>A0A061RMH4_9CHLO</name>